<dbReference type="AlphaFoldDB" id="A0A443IP54"/>
<gene>
    <name evidence="1" type="ORF">D2T33_16770</name>
</gene>
<dbReference type="InterPro" id="IPR052517">
    <property type="entry name" value="GlcG_carb_metab_protein"/>
</dbReference>
<dbReference type="PANTHER" id="PTHR34309:SF1">
    <property type="entry name" value="PROTEIN GLCG"/>
    <property type="match status" value="1"/>
</dbReference>
<name>A0A443IP54_9RHOB</name>
<dbReference type="RefSeq" id="WP_128270544.1">
    <property type="nucleotide sequence ID" value="NZ_SAUW01000021.1"/>
</dbReference>
<dbReference type="SUPFAM" id="SSF143744">
    <property type="entry name" value="GlcG-like"/>
    <property type="match status" value="1"/>
</dbReference>
<organism evidence="1 2">
    <name type="scientific">Paenirhodobacter populi</name>
    <dbReference type="NCBI Taxonomy" id="2306993"/>
    <lineage>
        <taxon>Bacteria</taxon>
        <taxon>Pseudomonadati</taxon>
        <taxon>Pseudomonadota</taxon>
        <taxon>Alphaproteobacteria</taxon>
        <taxon>Rhodobacterales</taxon>
        <taxon>Rhodobacter group</taxon>
        <taxon>Paenirhodobacter</taxon>
    </lineage>
</organism>
<keyword evidence="2" id="KW-1185">Reference proteome</keyword>
<protein>
    <submittedName>
        <fullName evidence="1">Heme-binding protein</fullName>
    </submittedName>
</protein>
<sequence>MIVMKHVLSAQTALSLVQHAFAHAQAQGWPVAVAVTDPDGEMLAALRMDGVGPHILGFASDKAYTAALMRVTTKAYFEEVSQRDDSRIVLANRQRFIVWGGGLPVVHDGRVVGGIGVSGATAAEDIECAQAALTAEGLDWAVPAQAE</sequence>
<dbReference type="PANTHER" id="PTHR34309">
    <property type="entry name" value="SLR1406 PROTEIN"/>
    <property type="match status" value="1"/>
</dbReference>
<reference evidence="1 2" key="2">
    <citation type="submission" date="2019-01" db="EMBL/GenBank/DDBJ databases">
        <authorList>
            <person name="Li Y."/>
        </authorList>
    </citation>
    <scope>NUCLEOTIDE SEQUENCE [LARGE SCALE GENOMIC DNA]</scope>
    <source>
        <strain evidence="1 2">2D-5</strain>
    </source>
</reference>
<accession>A0A443IP54</accession>
<evidence type="ECO:0000313" key="2">
    <source>
        <dbReference type="Proteomes" id="UP000285710"/>
    </source>
</evidence>
<reference evidence="1 2" key="1">
    <citation type="submission" date="2019-01" db="EMBL/GenBank/DDBJ databases">
        <title>Sinorhodobacter populi sp. nov. isolated from the symptomatic bark tissue of Populus euramericana canker.</title>
        <authorList>
            <person name="Xu G."/>
        </authorList>
    </citation>
    <scope>NUCLEOTIDE SEQUENCE [LARGE SCALE GENOMIC DNA]</scope>
    <source>
        <strain evidence="1 2">2D-5</strain>
    </source>
</reference>
<comment type="caution">
    <text evidence="1">The sequence shown here is derived from an EMBL/GenBank/DDBJ whole genome shotgun (WGS) entry which is preliminary data.</text>
</comment>
<dbReference type="InterPro" id="IPR005624">
    <property type="entry name" value="PduO/GlcC-like"/>
</dbReference>
<dbReference type="EMBL" id="SAUW01000021">
    <property type="protein sequence ID" value="RWR07528.1"/>
    <property type="molecule type" value="Genomic_DNA"/>
</dbReference>
<proteinExistence type="predicted"/>
<dbReference type="Proteomes" id="UP000285710">
    <property type="component" value="Unassembled WGS sequence"/>
</dbReference>
<dbReference type="Gene3D" id="3.30.450.150">
    <property type="entry name" value="Haem-degrading domain"/>
    <property type="match status" value="1"/>
</dbReference>
<evidence type="ECO:0000313" key="1">
    <source>
        <dbReference type="EMBL" id="RWR07528.1"/>
    </source>
</evidence>
<dbReference type="InterPro" id="IPR038084">
    <property type="entry name" value="PduO/GlcC-like_sf"/>
</dbReference>
<dbReference type="Pfam" id="PF03928">
    <property type="entry name" value="HbpS-like"/>
    <property type="match status" value="1"/>
</dbReference>